<evidence type="ECO:0000313" key="1">
    <source>
        <dbReference type="EMBL" id="MBO2447733.1"/>
    </source>
</evidence>
<protein>
    <submittedName>
        <fullName evidence="1">CU044_5270 family protein</fullName>
    </submittedName>
</protein>
<proteinExistence type="predicted"/>
<dbReference type="AlphaFoldDB" id="A0A939P8L7"/>
<keyword evidence="2" id="KW-1185">Reference proteome</keyword>
<accession>A0A939P8L7</accession>
<reference evidence="1" key="1">
    <citation type="submission" date="2021-03" db="EMBL/GenBank/DDBJ databases">
        <authorList>
            <person name="Kanchanasin P."/>
            <person name="Saeng-In P."/>
            <person name="Phongsopitanun W."/>
            <person name="Yuki M."/>
            <person name="Kudo T."/>
            <person name="Ohkuma M."/>
            <person name="Tanasupawat S."/>
        </authorList>
    </citation>
    <scope>NUCLEOTIDE SEQUENCE</scope>
    <source>
        <strain evidence="1">GKU 128</strain>
    </source>
</reference>
<name>A0A939P8L7_9ACTN</name>
<comment type="caution">
    <text evidence="1">The sequence shown here is derived from an EMBL/GenBank/DDBJ whole genome shotgun (WGS) entry which is preliminary data.</text>
</comment>
<evidence type="ECO:0000313" key="2">
    <source>
        <dbReference type="Proteomes" id="UP000669179"/>
    </source>
</evidence>
<dbReference type="Proteomes" id="UP000669179">
    <property type="component" value="Unassembled WGS sequence"/>
</dbReference>
<dbReference type="InterPro" id="IPR047789">
    <property type="entry name" value="CU044_5270-like"/>
</dbReference>
<dbReference type="RefSeq" id="WP_208255365.1">
    <property type="nucleotide sequence ID" value="NZ_JAGEOJ010000004.1"/>
</dbReference>
<gene>
    <name evidence="1" type="ORF">J4573_11585</name>
</gene>
<organism evidence="1 2">
    <name type="scientific">Actinomadura barringtoniae</name>
    <dbReference type="NCBI Taxonomy" id="1427535"/>
    <lineage>
        <taxon>Bacteria</taxon>
        <taxon>Bacillati</taxon>
        <taxon>Actinomycetota</taxon>
        <taxon>Actinomycetes</taxon>
        <taxon>Streptosporangiales</taxon>
        <taxon>Thermomonosporaceae</taxon>
        <taxon>Actinomadura</taxon>
    </lineage>
</organism>
<dbReference type="NCBIfam" id="NF038083">
    <property type="entry name" value="CU044_5270_fam"/>
    <property type="match status" value="1"/>
</dbReference>
<dbReference type="EMBL" id="JAGEOJ010000004">
    <property type="protein sequence ID" value="MBO2447733.1"/>
    <property type="molecule type" value="Genomic_DNA"/>
</dbReference>
<sequence length="328" mass="34805">MKPHSLDQLARSTARVSDESLSGYAGRPAARGLLEEITTLPESQADKSRSVVPSRGLRLTVAGAALATAVSAGTIVVWHGDGDPAAPPGKALPSVELASAAETSLVLDKAAKAAAASSVTVPSRRQWVYTRMRETSSAKPGGMVTGGPYRTDDWELWRRADGKQFAAYRNGTLEKGHETVGSAVVARYLPLPTDPAALLRKVGGNGPGGPQMAYETLVTLLRDDVHPPAVEAAIFRAIKLVPGVTLVKARADALGRPALALGITNDWVHQEVLLDARTYGYLGERTIAIKDYTARSEGEPTRRIPKGTVQHLMVRLSIKVVNGPGQRS</sequence>